<evidence type="ECO:0000313" key="1">
    <source>
        <dbReference type="EMBL" id="SEN71547.1"/>
    </source>
</evidence>
<dbReference type="Proteomes" id="UP000183898">
    <property type="component" value="Unassembled WGS sequence"/>
</dbReference>
<gene>
    <name evidence="1" type="ORF">SAMN05216404_106171</name>
</gene>
<evidence type="ECO:0000313" key="2">
    <source>
        <dbReference type="Proteomes" id="UP000183898"/>
    </source>
</evidence>
<protein>
    <submittedName>
        <fullName evidence="1">Uncharacterized protein</fullName>
    </submittedName>
</protein>
<dbReference type="AlphaFoldDB" id="A0A1H8IU90"/>
<dbReference type="EMBL" id="FOCT01000006">
    <property type="protein sequence ID" value="SEN71547.1"/>
    <property type="molecule type" value="Genomic_DNA"/>
</dbReference>
<organism evidence="1 2">
    <name type="scientific">Nitrosospira multiformis</name>
    <dbReference type="NCBI Taxonomy" id="1231"/>
    <lineage>
        <taxon>Bacteria</taxon>
        <taxon>Pseudomonadati</taxon>
        <taxon>Pseudomonadota</taxon>
        <taxon>Betaproteobacteria</taxon>
        <taxon>Nitrosomonadales</taxon>
        <taxon>Nitrosomonadaceae</taxon>
        <taxon>Nitrosospira</taxon>
    </lineage>
</organism>
<accession>A0A1H8IU90</accession>
<name>A0A1H8IU90_9PROT</name>
<reference evidence="1 2" key="1">
    <citation type="submission" date="2016-10" db="EMBL/GenBank/DDBJ databases">
        <authorList>
            <person name="de Groot N.N."/>
        </authorList>
    </citation>
    <scope>NUCLEOTIDE SEQUENCE [LARGE SCALE GENOMIC DNA]</scope>
    <source>
        <strain evidence="1 2">Nl18</strain>
    </source>
</reference>
<sequence>MEGRALVEGCEYFSVCTETSDFVFLRINENGSFRGNQLSPMAPSHVPEFLQFMLDEKRLLVIAMSGSSVICRKVKEKIVER</sequence>
<proteinExistence type="predicted"/>